<dbReference type="InterPro" id="IPR001296">
    <property type="entry name" value="Glyco_trans_1"/>
</dbReference>
<gene>
    <name evidence="3" type="ORF">HLH21_04335</name>
</gene>
<keyword evidence="1 3" id="KW-0808">Transferase</keyword>
<dbReference type="EMBL" id="JABEQH010000004">
    <property type="protein sequence ID" value="MBB2175154.1"/>
    <property type="molecule type" value="Genomic_DNA"/>
</dbReference>
<dbReference type="Gene3D" id="3.40.50.2000">
    <property type="entry name" value="Glycogen Phosphorylase B"/>
    <property type="match status" value="1"/>
</dbReference>
<dbReference type="SUPFAM" id="SSF53756">
    <property type="entry name" value="UDP-Glycosyltransferase/glycogen phosphorylase"/>
    <property type="match status" value="1"/>
</dbReference>
<evidence type="ECO:0000313" key="4">
    <source>
        <dbReference type="Proteomes" id="UP000561066"/>
    </source>
</evidence>
<dbReference type="GO" id="GO:0009103">
    <property type="term" value="P:lipopolysaccharide biosynthetic process"/>
    <property type="evidence" value="ECO:0007669"/>
    <property type="project" value="TreeGrafter"/>
</dbReference>
<dbReference type="GO" id="GO:0016757">
    <property type="term" value="F:glycosyltransferase activity"/>
    <property type="evidence" value="ECO:0007669"/>
    <property type="project" value="InterPro"/>
</dbReference>
<organism evidence="3 4">
    <name type="scientific">Gluconacetobacter johannae</name>
    <dbReference type="NCBI Taxonomy" id="112140"/>
    <lineage>
        <taxon>Bacteria</taxon>
        <taxon>Pseudomonadati</taxon>
        <taxon>Pseudomonadota</taxon>
        <taxon>Alphaproteobacteria</taxon>
        <taxon>Acetobacterales</taxon>
        <taxon>Acetobacteraceae</taxon>
        <taxon>Gluconacetobacter</taxon>
    </lineage>
</organism>
<proteinExistence type="predicted"/>
<accession>A0A7W4P2U3</accession>
<evidence type="ECO:0000259" key="2">
    <source>
        <dbReference type="Pfam" id="PF00534"/>
    </source>
</evidence>
<dbReference type="PANTHER" id="PTHR46401">
    <property type="entry name" value="GLYCOSYLTRANSFERASE WBBK-RELATED"/>
    <property type="match status" value="1"/>
</dbReference>
<protein>
    <submittedName>
        <fullName evidence="3">Glycosyltransferase family 4 protein</fullName>
    </submittedName>
</protein>
<keyword evidence="4" id="KW-1185">Reference proteome</keyword>
<evidence type="ECO:0000256" key="1">
    <source>
        <dbReference type="ARBA" id="ARBA00022679"/>
    </source>
</evidence>
<dbReference type="PANTHER" id="PTHR46401:SF2">
    <property type="entry name" value="GLYCOSYLTRANSFERASE WBBK-RELATED"/>
    <property type="match status" value="1"/>
</dbReference>
<name>A0A7W4P2U3_9PROT</name>
<dbReference type="Proteomes" id="UP000561066">
    <property type="component" value="Unassembled WGS sequence"/>
</dbReference>
<dbReference type="CDD" id="cd03809">
    <property type="entry name" value="GT4_MtfB-like"/>
    <property type="match status" value="1"/>
</dbReference>
<feature type="domain" description="Glycosyl transferase family 1" evidence="2">
    <location>
        <begin position="225"/>
        <end position="371"/>
    </location>
</feature>
<sequence>MGCGVDVVYGMNISHQTPIALREVFFFDGLDQEAVARRPPKPLTLRWWRDRRADIVGHAAVDVPITGRVDARGFAHRLPAFDRILNVPRLYHAAARHFRYTGHFLTITIPDPPDIMHWTYPLPIRLKGARNIYTVHDLVPLSLPQTTLDDKNYYFRLMHKLTQEADALCTVSEASRTEILSFFPDVSERLHNTYQSFQPIVSTDGSRDDDTAWEIEGLFDLRLGEFFLFFGSLEPKKNIGRLIEAFLMARTDCPLVIVGAMAWKSEAELRFLERGVATGRIRQLEYLPASMLMALIRGARAVVFPSLCEGFGLPVLEALSFGTPVLTSREGALPEVAGEAALFVDAYDTSSIAAGIEELDRNDALRAKLRSLGPQQAARFNMKRYEERLSKMYEAVL</sequence>
<dbReference type="AlphaFoldDB" id="A0A7W4P2U3"/>
<reference evidence="3 4" key="1">
    <citation type="submission" date="2020-04" db="EMBL/GenBank/DDBJ databases">
        <title>Description of novel Gluconacetobacter.</title>
        <authorList>
            <person name="Sombolestani A."/>
        </authorList>
    </citation>
    <scope>NUCLEOTIDE SEQUENCE [LARGE SCALE GENOMIC DNA]</scope>
    <source>
        <strain evidence="3 4">LMG 21312</strain>
    </source>
</reference>
<dbReference type="Pfam" id="PF00534">
    <property type="entry name" value="Glycos_transf_1"/>
    <property type="match status" value="1"/>
</dbReference>
<evidence type="ECO:0000313" key="3">
    <source>
        <dbReference type="EMBL" id="MBB2175154.1"/>
    </source>
</evidence>
<comment type="caution">
    <text evidence="3">The sequence shown here is derived from an EMBL/GenBank/DDBJ whole genome shotgun (WGS) entry which is preliminary data.</text>
</comment>